<dbReference type="RefSeq" id="WP_145345792.1">
    <property type="nucleotide sequence ID" value="NZ_CP036261.1"/>
</dbReference>
<gene>
    <name evidence="6" type="ORF">EC9_27040</name>
</gene>
<dbReference type="GO" id="GO:0032299">
    <property type="term" value="C:ribonuclease H2 complex"/>
    <property type="evidence" value="ECO:0007669"/>
    <property type="project" value="TreeGrafter"/>
</dbReference>
<dbReference type="EMBL" id="CP036261">
    <property type="protein sequence ID" value="QDS88513.1"/>
    <property type="molecule type" value="Genomic_DNA"/>
</dbReference>
<dbReference type="PANTHER" id="PTHR10954">
    <property type="entry name" value="RIBONUCLEASE H2 SUBUNIT A"/>
    <property type="match status" value="1"/>
</dbReference>
<comment type="function">
    <text evidence="1">Endonuclease that specifically degrades the RNA of RNA-DNA hybrids.</text>
</comment>
<dbReference type="PANTHER" id="PTHR10954:SF23">
    <property type="entry name" value="RIBONUCLEASE"/>
    <property type="match status" value="1"/>
</dbReference>
<evidence type="ECO:0000256" key="4">
    <source>
        <dbReference type="ARBA" id="ARBA00021407"/>
    </source>
</evidence>
<organism evidence="6 7">
    <name type="scientific">Rosistilla ulvae</name>
    <dbReference type="NCBI Taxonomy" id="1930277"/>
    <lineage>
        <taxon>Bacteria</taxon>
        <taxon>Pseudomonadati</taxon>
        <taxon>Planctomycetota</taxon>
        <taxon>Planctomycetia</taxon>
        <taxon>Pirellulales</taxon>
        <taxon>Pirellulaceae</taxon>
        <taxon>Rosistilla</taxon>
    </lineage>
</organism>
<evidence type="ECO:0000256" key="5">
    <source>
        <dbReference type="ARBA" id="ARBA00022490"/>
    </source>
</evidence>
<comment type="similarity">
    <text evidence="3">Belongs to the RNase HII family. RnhC subfamily.</text>
</comment>
<dbReference type="InterPro" id="IPR001352">
    <property type="entry name" value="RNase_HII/HIII"/>
</dbReference>
<dbReference type="GO" id="GO:0003723">
    <property type="term" value="F:RNA binding"/>
    <property type="evidence" value="ECO:0007669"/>
    <property type="project" value="InterPro"/>
</dbReference>
<evidence type="ECO:0000313" key="6">
    <source>
        <dbReference type="EMBL" id="QDS88513.1"/>
    </source>
</evidence>
<name>A0A517M0V8_9BACT</name>
<reference evidence="6 7" key="1">
    <citation type="submission" date="2019-02" db="EMBL/GenBank/DDBJ databases">
        <title>Deep-cultivation of Planctomycetes and their phenomic and genomic characterization uncovers novel biology.</title>
        <authorList>
            <person name="Wiegand S."/>
            <person name="Jogler M."/>
            <person name="Boedeker C."/>
            <person name="Pinto D."/>
            <person name="Vollmers J."/>
            <person name="Rivas-Marin E."/>
            <person name="Kohn T."/>
            <person name="Peeters S.H."/>
            <person name="Heuer A."/>
            <person name="Rast P."/>
            <person name="Oberbeckmann S."/>
            <person name="Bunk B."/>
            <person name="Jeske O."/>
            <person name="Meyerdierks A."/>
            <person name="Storesund J.E."/>
            <person name="Kallscheuer N."/>
            <person name="Luecker S."/>
            <person name="Lage O.M."/>
            <person name="Pohl T."/>
            <person name="Merkel B.J."/>
            <person name="Hornburger P."/>
            <person name="Mueller R.-W."/>
            <person name="Bruemmer F."/>
            <person name="Labrenz M."/>
            <person name="Spormann A.M."/>
            <person name="Op den Camp H."/>
            <person name="Overmann J."/>
            <person name="Amann R."/>
            <person name="Jetten M.S.M."/>
            <person name="Mascher T."/>
            <person name="Medema M.H."/>
            <person name="Devos D.P."/>
            <person name="Kaster A.-K."/>
            <person name="Ovreas L."/>
            <person name="Rohde M."/>
            <person name="Galperin M.Y."/>
            <person name="Jogler C."/>
        </authorList>
    </citation>
    <scope>NUCLEOTIDE SEQUENCE [LARGE SCALE GENOMIC DNA]</scope>
    <source>
        <strain evidence="6 7">EC9</strain>
    </source>
</reference>
<evidence type="ECO:0000313" key="7">
    <source>
        <dbReference type="Proteomes" id="UP000319557"/>
    </source>
</evidence>
<proteinExistence type="inferred from homology"/>
<dbReference type="KEGG" id="ruv:EC9_27040"/>
<dbReference type="SUPFAM" id="SSF53098">
    <property type="entry name" value="Ribonuclease H-like"/>
    <property type="match status" value="1"/>
</dbReference>
<evidence type="ECO:0000256" key="1">
    <source>
        <dbReference type="ARBA" id="ARBA00004065"/>
    </source>
</evidence>
<dbReference type="InterPro" id="IPR012337">
    <property type="entry name" value="RNaseH-like_sf"/>
</dbReference>
<dbReference type="Gene3D" id="3.30.420.10">
    <property type="entry name" value="Ribonuclease H-like superfamily/Ribonuclease H"/>
    <property type="match status" value="2"/>
</dbReference>
<evidence type="ECO:0000256" key="2">
    <source>
        <dbReference type="ARBA" id="ARBA00004496"/>
    </source>
</evidence>
<protein>
    <recommendedName>
        <fullName evidence="4">Ribonuclease HIII</fullName>
    </recommendedName>
</protein>
<comment type="subcellular location">
    <subcellularLocation>
        <location evidence="2">Cytoplasm</location>
    </subcellularLocation>
</comment>
<dbReference type="GO" id="GO:0006298">
    <property type="term" value="P:mismatch repair"/>
    <property type="evidence" value="ECO:0007669"/>
    <property type="project" value="TreeGrafter"/>
</dbReference>
<dbReference type="GO" id="GO:0043137">
    <property type="term" value="P:DNA replication, removal of RNA primer"/>
    <property type="evidence" value="ECO:0007669"/>
    <property type="project" value="TreeGrafter"/>
</dbReference>
<dbReference type="GO" id="GO:0004523">
    <property type="term" value="F:RNA-DNA hybrid ribonuclease activity"/>
    <property type="evidence" value="ECO:0007669"/>
    <property type="project" value="InterPro"/>
</dbReference>
<accession>A0A517M0V8</accession>
<dbReference type="GO" id="GO:0005737">
    <property type="term" value="C:cytoplasm"/>
    <property type="evidence" value="ECO:0007669"/>
    <property type="project" value="UniProtKB-SubCell"/>
</dbReference>
<keyword evidence="7" id="KW-1185">Reference proteome</keyword>
<keyword evidence="5" id="KW-0963">Cytoplasm</keyword>
<sequence length="321" mass="35429">MNTRLIATDEAGYGPQLGPLVIAATAWDVLDTEDPAALFDRLEQGFELPSLGRIRIGDSKKLFAPGKVKRLKTLEAAMLSIAAIASPRPPHNLSQWLRLLSPNATKTLAKSRWFADLSEAFPIDLGSPEDWKSLRAEVAQHWQTEGLQFRSASATILPAAEFNAMCDAAGNKATLLSEQTVALVLPQIMETDANAIEVFSDKHGGRAYYGGLLQHFFPDAQVTVEVEGRLASRYRIQLGERTIRWHFTAKGDSFAPVALASMVAKYTRERLMDVFNAYWQAQVPGLRPTAGYPGDARRFVNEIGDAVAKQELAVHELVRQR</sequence>
<dbReference type="AlphaFoldDB" id="A0A517M0V8"/>
<dbReference type="InterPro" id="IPR036397">
    <property type="entry name" value="RNaseH_sf"/>
</dbReference>
<dbReference type="Proteomes" id="UP000319557">
    <property type="component" value="Chromosome"/>
</dbReference>
<evidence type="ECO:0000256" key="3">
    <source>
        <dbReference type="ARBA" id="ARBA00008378"/>
    </source>
</evidence>
<dbReference type="OrthoDB" id="5498373at2"/>